<gene>
    <name evidence="9" type="primary">mdcH</name>
    <name evidence="9" type="ORF">ORY91_002138</name>
    <name evidence="10" type="ORF">V9W64_06095</name>
</gene>
<dbReference type="InterPro" id="IPR017554">
    <property type="entry name" value="Malonate_deCOase_MdcHsu"/>
</dbReference>
<dbReference type="InterPro" id="IPR001227">
    <property type="entry name" value="Ac_transferase_dom_sf"/>
</dbReference>
<dbReference type="GO" id="GO:0006633">
    <property type="term" value="P:fatty acid biosynthetic process"/>
    <property type="evidence" value="ECO:0007669"/>
    <property type="project" value="TreeGrafter"/>
</dbReference>
<organism evidence="9">
    <name type="scientific">Neisseria leonii</name>
    <dbReference type="NCBI Taxonomy" id="2995413"/>
    <lineage>
        <taxon>Bacteria</taxon>
        <taxon>Pseudomonadati</taxon>
        <taxon>Pseudomonadota</taxon>
        <taxon>Betaproteobacteria</taxon>
        <taxon>Neisseriales</taxon>
        <taxon>Neisseriaceae</taxon>
        <taxon>Neisseria</taxon>
    </lineage>
</organism>
<evidence type="ECO:0000256" key="2">
    <source>
        <dbReference type="ARBA" id="ARBA00018953"/>
    </source>
</evidence>
<dbReference type="InterPro" id="IPR024925">
    <property type="entry name" value="Malonyl_CoA-ACP_transAc"/>
</dbReference>
<keyword evidence="11" id="KW-1185">Reference proteome</keyword>
<dbReference type="GO" id="GO:0004314">
    <property type="term" value="F:[acyl-carrier-protein] S-malonyltransferase activity"/>
    <property type="evidence" value="ECO:0007669"/>
    <property type="project" value="UniProtKB-EC"/>
</dbReference>
<evidence type="ECO:0000256" key="4">
    <source>
        <dbReference type="ARBA" id="ARBA00023315"/>
    </source>
</evidence>
<keyword evidence="3 6" id="KW-0808">Transferase</keyword>
<reference evidence="10" key="2">
    <citation type="submission" date="2024-02" db="EMBL/GenBank/DDBJ databases">
        <title>Neisseria leonii sp. nov.</title>
        <authorList>
            <person name="Boutroux M."/>
            <person name="Favre-Rochex S."/>
            <person name="Gorgette O."/>
            <person name="Touak G."/>
            <person name="Muhle E."/>
            <person name="Chesneau O."/>
            <person name="Clermont D."/>
            <person name="Rahi P."/>
        </authorList>
    </citation>
    <scope>NUCLEOTIDE SEQUENCE</scope>
    <source>
        <strain evidence="10">51.81</strain>
    </source>
</reference>
<reference evidence="9" key="1">
    <citation type="submission" date="2022-10" db="EMBL/GenBank/DDBJ databases">
        <authorList>
            <person name="Boutroux M."/>
        </authorList>
    </citation>
    <scope>NUCLEOTIDE SEQUENCE</scope>
    <source>
        <strain evidence="9">51.81</strain>
    </source>
</reference>
<dbReference type="EMBL" id="CP146598">
    <property type="protein sequence ID" value="WWY02309.1"/>
    <property type="molecule type" value="Genomic_DNA"/>
</dbReference>
<dbReference type="NCBIfam" id="TIGR03131">
    <property type="entry name" value="malonate_mdcH"/>
    <property type="match status" value="1"/>
</dbReference>
<evidence type="ECO:0000259" key="8">
    <source>
        <dbReference type="SMART" id="SM00827"/>
    </source>
</evidence>
<dbReference type="PANTHER" id="PTHR42681">
    <property type="entry name" value="MALONYL-COA-ACYL CARRIER PROTEIN TRANSACYLASE, MITOCHONDRIAL"/>
    <property type="match status" value="1"/>
</dbReference>
<dbReference type="EC" id="2.3.1.39" evidence="1 6"/>
<dbReference type="SMART" id="SM00827">
    <property type="entry name" value="PKS_AT"/>
    <property type="match status" value="1"/>
</dbReference>
<evidence type="ECO:0000313" key="11">
    <source>
        <dbReference type="Proteomes" id="UP001149607"/>
    </source>
</evidence>
<dbReference type="InterPro" id="IPR014043">
    <property type="entry name" value="Acyl_transferase_dom"/>
</dbReference>
<dbReference type="PIRSF" id="PIRSF000446">
    <property type="entry name" value="Mct"/>
    <property type="match status" value="1"/>
</dbReference>
<protein>
    <recommendedName>
        <fullName evidence="2 6">Malonyl CoA-acyl carrier protein transacylase</fullName>
        <ecNumber evidence="1 6">2.3.1.39</ecNumber>
    </recommendedName>
</protein>
<evidence type="ECO:0000256" key="5">
    <source>
        <dbReference type="ARBA" id="ARBA00048462"/>
    </source>
</evidence>
<comment type="catalytic activity">
    <reaction evidence="5 6">
        <text>holo-[ACP] + malonyl-CoA = malonyl-[ACP] + CoA</text>
        <dbReference type="Rhea" id="RHEA:41792"/>
        <dbReference type="Rhea" id="RHEA-COMP:9623"/>
        <dbReference type="Rhea" id="RHEA-COMP:9685"/>
        <dbReference type="ChEBI" id="CHEBI:57287"/>
        <dbReference type="ChEBI" id="CHEBI:57384"/>
        <dbReference type="ChEBI" id="CHEBI:64479"/>
        <dbReference type="ChEBI" id="CHEBI:78449"/>
        <dbReference type="EC" id="2.3.1.39"/>
    </reaction>
</comment>
<evidence type="ECO:0000313" key="9">
    <source>
        <dbReference type="EMBL" id="MDD9328700.1"/>
    </source>
</evidence>
<dbReference type="AlphaFoldDB" id="A0A9X4E314"/>
<evidence type="ECO:0000256" key="3">
    <source>
        <dbReference type="ARBA" id="ARBA00022679"/>
    </source>
</evidence>
<dbReference type="InterPro" id="IPR016035">
    <property type="entry name" value="Acyl_Trfase/lysoPLipase"/>
</dbReference>
<dbReference type="Pfam" id="PF00698">
    <property type="entry name" value="Acyl_transf_1"/>
    <property type="match status" value="1"/>
</dbReference>
<dbReference type="EMBL" id="JAPQFL010000009">
    <property type="protein sequence ID" value="MDD9328700.1"/>
    <property type="molecule type" value="Genomic_DNA"/>
</dbReference>
<dbReference type="GO" id="GO:0005829">
    <property type="term" value="C:cytosol"/>
    <property type="evidence" value="ECO:0007669"/>
    <property type="project" value="TreeGrafter"/>
</dbReference>
<dbReference type="InterPro" id="IPR050858">
    <property type="entry name" value="Mal-CoA-ACP_Trans/PKS_FabD"/>
</dbReference>
<dbReference type="RefSeq" id="WP_274585746.1">
    <property type="nucleotide sequence ID" value="NZ_CP145811.1"/>
</dbReference>
<dbReference type="Proteomes" id="UP001149607">
    <property type="component" value="Chromosome"/>
</dbReference>
<dbReference type="InterPro" id="IPR016036">
    <property type="entry name" value="Malonyl_transacylase_ACP-bd"/>
</dbReference>
<comment type="similarity">
    <text evidence="6">Belongs to the fabD family.</text>
</comment>
<dbReference type="PANTHER" id="PTHR42681:SF1">
    <property type="entry name" value="MALONYL-COA-ACYL CARRIER PROTEIN TRANSACYLASE, MITOCHONDRIAL"/>
    <property type="match status" value="1"/>
</dbReference>
<feature type="active site" evidence="7">
    <location>
        <position position="194"/>
    </location>
</feature>
<dbReference type="Gene3D" id="3.40.366.10">
    <property type="entry name" value="Malonyl-Coenzyme A Acyl Carrier Protein, domain 2"/>
    <property type="match status" value="1"/>
</dbReference>
<dbReference type="SUPFAM" id="SSF55048">
    <property type="entry name" value="Probable ACP-binding domain of malonyl-CoA ACP transacylase"/>
    <property type="match status" value="1"/>
</dbReference>
<feature type="active site" evidence="7">
    <location>
        <position position="86"/>
    </location>
</feature>
<name>A0A9X4E314_9NEIS</name>
<dbReference type="Gene3D" id="3.30.70.250">
    <property type="entry name" value="Malonyl-CoA ACP transacylase, ACP-binding"/>
    <property type="match status" value="1"/>
</dbReference>
<proteinExistence type="inferred from homology"/>
<evidence type="ECO:0000313" key="10">
    <source>
        <dbReference type="EMBL" id="WWY02309.1"/>
    </source>
</evidence>
<sequence length="309" mass="33499">MATVWVFPGQGAQRAGMLHGLQQYPLGRTYLAQASDILQRDVMQLDNDRAFVSSEAVQICLFAAGYIGAAVMRQIGGLPDYVAGLSAGAWTAAAVAGVLDFSDGLRLMALRGRLMQEAYPRGYGMTAVIGADRRRVGAWVAQVHSPENPVYTANFNAPDQTVIAGKQQAMRQVAGLAKAGGAAVRQLAVTVPSHCELLAQQAAQLQQAVRQVVWHAPEIRYLSGSHARLLVSADKIADDLVFNMCRPVDWEHTLQAARERGIRLQIEMPPGSTLSALARRAWPEATVAAMQDTRLDTVAALMRRERETI</sequence>
<evidence type="ECO:0000256" key="7">
    <source>
        <dbReference type="PIRSR" id="PIRSR000446-1"/>
    </source>
</evidence>
<dbReference type="SUPFAM" id="SSF52151">
    <property type="entry name" value="FabD/lysophospholipase-like"/>
    <property type="match status" value="1"/>
</dbReference>
<evidence type="ECO:0000256" key="1">
    <source>
        <dbReference type="ARBA" id="ARBA00013258"/>
    </source>
</evidence>
<evidence type="ECO:0000256" key="6">
    <source>
        <dbReference type="PIRNR" id="PIRNR000446"/>
    </source>
</evidence>
<keyword evidence="4 6" id="KW-0012">Acyltransferase</keyword>
<accession>A0A9X4E314</accession>
<feature type="domain" description="Malonyl-CoA:ACP transacylase (MAT)" evidence="8">
    <location>
        <begin position="6"/>
        <end position="305"/>
    </location>
</feature>